<evidence type="ECO:0008006" key="11">
    <source>
        <dbReference type="Google" id="ProtNLM"/>
    </source>
</evidence>
<dbReference type="GO" id="GO:0008373">
    <property type="term" value="F:sialyltransferase activity"/>
    <property type="evidence" value="ECO:0007669"/>
    <property type="project" value="InterPro"/>
</dbReference>
<dbReference type="InterPro" id="IPR001675">
    <property type="entry name" value="Glyco_trans_29"/>
</dbReference>
<keyword evidence="5" id="KW-0812">Transmembrane</keyword>
<evidence type="ECO:0000256" key="3">
    <source>
        <dbReference type="ARBA" id="ARBA00022676"/>
    </source>
</evidence>
<dbReference type="GO" id="GO:0012505">
    <property type="term" value="C:endomembrane system"/>
    <property type="evidence" value="ECO:0007669"/>
    <property type="project" value="UniProtKB-SubCell"/>
</dbReference>
<dbReference type="KEGG" id="chk:D4L85_22135"/>
<dbReference type="RefSeq" id="WP_119756353.1">
    <property type="nucleotide sequence ID" value="NZ_CP032382.1"/>
</dbReference>
<organism evidence="9 10">
    <name type="scientific">Chryseolinea soli</name>
    <dbReference type="NCBI Taxonomy" id="2321403"/>
    <lineage>
        <taxon>Bacteria</taxon>
        <taxon>Pseudomonadati</taxon>
        <taxon>Bacteroidota</taxon>
        <taxon>Cytophagia</taxon>
        <taxon>Cytophagales</taxon>
        <taxon>Fulvivirgaceae</taxon>
        <taxon>Chryseolinea</taxon>
    </lineage>
</organism>
<keyword evidence="8" id="KW-0325">Glycoprotein</keyword>
<dbReference type="GO" id="GO:0016020">
    <property type="term" value="C:membrane"/>
    <property type="evidence" value="ECO:0007669"/>
    <property type="project" value="UniProtKB-SubCell"/>
</dbReference>
<keyword evidence="6" id="KW-1133">Transmembrane helix</keyword>
<gene>
    <name evidence="9" type="ORF">D4L85_22135</name>
</gene>
<evidence type="ECO:0000256" key="2">
    <source>
        <dbReference type="ARBA" id="ARBA00004308"/>
    </source>
</evidence>
<evidence type="ECO:0000256" key="8">
    <source>
        <dbReference type="ARBA" id="ARBA00023180"/>
    </source>
</evidence>
<evidence type="ECO:0000256" key="1">
    <source>
        <dbReference type="ARBA" id="ARBA00004167"/>
    </source>
</evidence>
<name>A0A385SS24_9BACT</name>
<keyword evidence="7" id="KW-0472">Membrane</keyword>
<comment type="subcellular location">
    <subcellularLocation>
        <location evidence="2">Endomembrane system</location>
    </subcellularLocation>
    <subcellularLocation>
        <location evidence="1">Membrane</location>
        <topology evidence="1">Single-pass membrane protein</topology>
    </subcellularLocation>
</comment>
<accession>A0A385SS24</accession>
<dbReference type="OrthoDB" id="7769014at2"/>
<evidence type="ECO:0000256" key="4">
    <source>
        <dbReference type="ARBA" id="ARBA00022679"/>
    </source>
</evidence>
<proteinExistence type="predicted"/>
<dbReference type="Pfam" id="PF00777">
    <property type="entry name" value="Glyco_transf_29"/>
    <property type="match status" value="1"/>
</dbReference>
<sequence>MNKLIRALKGLKLAFSHIERFDSSYFRSKRIAIVGPASSAFNTDKGKDIDGYDIVVRVNKSALTVDVGKSSKDIGIRTDILFHCFLENLYSGGGPLDFEMYRRQGIQYVINPRNEWTGLRNSYNFYKKYLSAQRTYVLPRGLYKRIASSLNGFRPTTGYSALYALLEAEFDELYITGFTFFKTAYGTGYRDEMKESAQARNFMNEVGLHNPDVELQEFKKLVKRHANKRVVLDRELSEILANY</sequence>
<evidence type="ECO:0000256" key="6">
    <source>
        <dbReference type="ARBA" id="ARBA00022989"/>
    </source>
</evidence>
<dbReference type="Proteomes" id="UP000266183">
    <property type="component" value="Chromosome"/>
</dbReference>
<evidence type="ECO:0000256" key="5">
    <source>
        <dbReference type="ARBA" id="ARBA00022692"/>
    </source>
</evidence>
<keyword evidence="4" id="KW-0808">Transferase</keyword>
<dbReference type="AlphaFoldDB" id="A0A385SS24"/>
<keyword evidence="10" id="KW-1185">Reference proteome</keyword>
<evidence type="ECO:0000256" key="7">
    <source>
        <dbReference type="ARBA" id="ARBA00023136"/>
    </source>
</evidence>
<dbReference type="EMBL" id="CP032382">
    <property type="protein sequence ID" value="AYB33111.1"/>
    <property type="molecule type" value="Genomic_DNA"/>
</dbReference>
<dbReference type="Gene3D" id="3.90.1480.20">
    <property type="entry name" value="Glycosyl transferase family 29"/>
    <property type="match status" value="1"/>
</dbReference>
<evidence type="ECO:0000313" key="10">
    <source>
        <dbReference type="Proteomes" id="UP000266183"/>
    </source>
</evidence>
<keyword evidence="3" id="KW-0328">Glycosyltransferase</keyword>
<evidence type="ECO:0000313" key="9">
    <source>
        <dbReference type="EMBL" id="AYB33111.1"/>
    </source>
</evidence>
<dbReference type="InterPro" id="IPR038578">
    <property type="entry name" value="GT29-like_sf"/>
</dbReference>
<reference evidence="10" key="1">
    <citation type="submission" date="2018-09" db="EMBL/GenBank/DDBJ databases">
        <title>Chryseolinea sp. KIS68-18 isolated from soil.</title>
        <authorList>
            <person name="Weon H.-Y."/>
            <person name="Kwon S.-W."/>
            <person name="Lee S.A."/>
        </authorList>
    </citation>
    <scope>NUCLEOTIDE SEQUENCE [LARGE SCALE GENOMIC DNA]</scope>
    <source>
        <strain evidence="10">KIS68-18</strain>
    </source>
</reference>
<protein>
    <recommendedName>
        <fullName evidence="11">Glycosyltransferase family 29 (Sialyltransferase)</fullName>
    </recommendedName>
</protein>